<gene>
    <name evidence="1" type="ORF">UFOVP655_97</name>
</gene>
<accession>A0A6J5NDE2</accession>
<protein>
    <submittedName>
        <fullName evidence="1">Uncharacterized protein</fullName>
    </submittedName>
</protein>
<dbReference type="EMBL" id="LR796637">
    <property type="protein sequence ID" value="CAB4156672.1"/>
    <property type="molecule type" value="Genomic_DNA"/>
</dbReference>
<organism evidence="1">
    <name type="scientific">uncultured Caudovirales phage</name>
    <dbReference type="NCBI Taxonomy" id="2100421"/>
    <lineage>
        <taxon>Viruses</taxon>
        <taxon>Duplodnaviria</taxon>
        <taxon>Heunggongvirae</taxon>
        <taxon>Uroviricota</taxon>
        <taxon>Caudoviricetes</taxon>
        <taxon>Peduoviridae</taxon>
        <taxon>Maltschvirus</taxon>
        <taxon>Maltschvirus maltsch</taxon>
    </lineage>
</organism>
<proteinExistence type="predicted"/>
<reference evidence="1" key="1">
    <citation type="submission" date="2020-04" db="EMBL/GenBank/DDBJ databases">
        <authorList>
            <person name="Chiriac C."/>
            <person name="Salcher M."/>
            <person name="Ghai R."/>
            <person name="Kavagutti S V."/>
        </authorList>
    </citation>
    <scope>NUCLEOTIDE SEQUENCE</scope>
</reference>
<evidence type="ECO:0000313" key="1">
    <source>
        <dbReference type="EMBL" id="CAB4156672.1"/>
    </source>
</evidence>
<sequence length="61" mass="6931">MKAEILKPMIVNGSSLTYGDIVEVDGWRNTITLEKNRYIRIIEEEVKAEVKPKVKKAVASK</sequence>
<name>A0A6J5NDE2_9CAUD</name>